<keyword evidence="7" id="KW-1185">Reference proteome</keyword>
<protein>
    <recommendedName>
        <fullName evidence="5">Bifunctional inhibitor/plant lipid transfer protein/seed storage helical domain-containing protein</fullName>
    </recommendedName>
</protein>
<feature type="domain" description="Bifunctional inhibitor/plant lipid transfer protein/seed storage helical" evidence="5">
    <location>
        <begin position="8"/>
        <end position="97"/>
    </location>
</feature>
<sequence>MGSFNKLVMILVVAMLVFFEGSKALSFCNMSGDGLDACKPSVTNPNPSPPTELCCKDLSGADLDCLCGYKTSPELLLLGIDPDLAMGLPAKCGLTPPQLLNKGPRTSVHCVLP</sequence>
<dbReference type="GO" id="GO:0009627">
    <property type="term" value="P:systemic acquired resistance"/>
    <property type="evidence" value="ECO:0007669"/>
    <property type="project" value="InterPro"/>
</dbReference>
<reference evidence="6 7" key="1">
    <citation type="journal article" date="2023" name="G3 (Bethesda)">
        <title>A chromosome-length genome assembly and annotation of blackberry (Rubus argutus, cv. 'Hillquist').</title>
        <authorList>
            <person name="Bruna T."/>
            <person name="Aryal R."/>
            <person name="Dudchenko O."/>
            <person name="Sargent D.J."/>
            <person name="Mead D."/>
            <person name="Buti M."/>
            <person name="Cavallini A."/>
            <person name="Hytonen T."/>
            <person name="Andres J."/>
            <person name="Pham M."/>
            <person name="Weisz D."/>
            <person name="Mascagni F."/>
            <person name="Usai G."/>
            <person name="Natali L."/>
            <person name="Bassil N."/>
            <person name="Fernandez G.E."/>
            <person name="Lomsadze A."/>
            <person name="Armour M."/>
            <person name="Olukolu B."/>
            <person name="Poorten T."/>
            <person name="Britton C."/>
            <person name="Davik J."/>
            <person name="Ashrafi H."/>
            <person name="Aiden E.L."/>
            <person name="Borodovsky M."/>
            <person name="Worthington M."/>
        </authorList>
    </citation>
    <scope>NUCLEOTIDE SEQUENCE [LARGE SCALE GENOMIC DNA]</scope>
    <source>
        <strain evidence="6">PI 553951</strain>
    </source>
</reference>
<evidence type="ECO:0000313" key="7">
    <source>
        <dbReference type="Proteomes" id="UP001457282"/>
    </source>
</evidence>
<keyword evidence="2" id="KW-0813">Transport</keyword>
<dbReference type="CDD" id="cd04660">
    <property type="entry name" value="nsLTP_like"/>
    <property type="match status" value="1"/>
</dbReference>
<evidence type="ECO:0000313" key="6">
    <source>
        <dbReference type="EMBL" id="KAK9944603.1"/>
    </source>
</evidence>
<gene>
    <name evidence="6" type="ORF">M0R45_010164</name>
</gene>
<organism evidence="6 7">
    <name type="scientific">Rubus argutus</name>
    <name type="common">Southern blackberry</name>
    <dbReference type="NCBI Taxonomy" id="59490"/>
    <lineage>
        <taxon>Eukaryota</taxon>
        <taxon>Viridiplantae</taxon>
        <taxon>Streptophyta</taxon>
        <taxon>Embryophyta</taxon>
        <taxon>Tracheophyta</taxon>
        <taxon>Spermatophyta</taxon>
        <taxon>Magnoliopsida</taxon>
        <taxon>eudicotyledons</taxon>
        <taxon>Gunneridae</taxon>
        <taxon>Pentapetalae</taxon>
        <taxon>rosids</taxon>
        <taxon>fabids</taxon>
        <taxon>Rosales</taxon>
        <taxon>Rosaceae</taxon>
        <taxon>Rosoideae</taxon>
        <taxon>Rosoideae incertae sedis</taxon>
        <taxon>Rubus</taxon>
    </lineage>
</organism>
<keyword evidence="3" id="KW-0446">Lipid-binding</keyword>
<dbReference type="SUPFAM" id="SSF47699">
    <property type="entry name" value="Bifunctional inhibitor/lipid-transfer protein/seed storage 2S albumin"/>
    <property type="match status" value="1"/>
</dbReference>
<evidence type="ECO:0000256" key="1">
    <source>
        <dbReference type="ARBA" id="ARBA00003211"/>
    </source>
</evidence>
<evidence type="ECO:0000259" key="5">
    <source>
        <dbReference type="Pfam" id="PF14368"/>
    </source>
</evidence>
<dbReference type="InterPro" id="IPR016140">
    <property type="entry name" value="Bifunc_inhib/LTP/seed_store"/>
</dbReference>
<dbReference type="PANTHER" id="PTHR33122:SF60">
    <property type="entry name" value="LIPID-TRANSFER PROTEIN DIR1-RELATED"/>
    <property type="match status" value="1"/>
</dbReference>
<keyword evidence="4" id="KW-0732">Signal</keyword>
<feature type="chain" id="PRO_5043407890" description="Bifunctional inhibitor/plant lipid transfer protein/seed storage helical domain-containing protein" evidence="4">
    <location>
        <begin position="25"/>
        <end position="113"/>
    </location>
</feature>
<comment type="function">
    <text evidence="1">Plant non-specific lipid-transfer proteins transfer phospholipids as well as galactolipids across membranes. May play a role in wax or cutin deposition in the cell walls of expanding epidermal cells and certain secretory tissues.</text>
</comment>
<dbReference type="InterPro" id="IPR044741">
    <property type="entry name" value="NsLTP-like"/>
</dbReference>
<dbReference type="Pfam" id="PF14368">
    <property type="entry name" value="LTP_2"/>
    <property type="match status" value="1"/>
</dbReference>
<feature type="signal peptide" evidence="4">
    <location>
        <begin position="1"/>
        <end position="24"/>
    </location>
</feature>
<dbReference type="GO" id="GO:0005504">
    <property type="term" value="F:fatty acid binding"/>
    <property type="evidence" value="ECO:0007669"/>
    <property type="project" value="InterPro"/>
</dbReference>
<evidence type="ECO:0000256" key="4">
    <source>
        <dbReference type="SAM" id="SignalP"/>
    </source>
</evidence>
<name>A0AAW1Y656_RUBAR</name>
<comment type="caution">
    <text evidence="6">The sequence shown here is derived from an EMBL/GenBank/DDBJ whole genome shotgun (WGS) entry which is preliminary data.</text>
</comment>
<accession>A0AAW1Y656</accession>
<evidence type="ECO:0000256" key="2">
    <source>
        <dbReference type="ARBA" id="ARBA00022448"/>
    </source>
</evidence>
<dbReference type="Proteomes" id="UP001457282">
    <property type="component" value="Unassembled WGS sequence"/>
</dbReference>
<dbReference type="Gene3D" id="1.10.110.10">
    <property type="entry name" value="Plant lipid-transfer and hydrophobic proteins"/>
    <property type="match status" value="1"/>
</dbReference>
<dbReference type="EMBL" id="JBEDUW010000002">
    <property type="protein sequence ID" value="KAK9944603.1"/>
    <property type="molecule type" value="Genomic_DNA"/>
</dbReference>
<dbReference type="AlphaFoldDB" id="A0AAW1Y656"/>
<dbReference type="PANTHER" id="PTHR33122">
    <property type="entry name" value="LIPID BINDING PROTEIN-RELATED"/>
    <property type="match status" value="1"/>
</dbReference>
<proteinExistence type="predicted"/>
<evidence type="ECO:0000256" key="3">
    <source>
        <dbReference type="ARBA" id="ARBA00023121"/>
    </source>
</evidence>
<dbReference type="InterPro" id="IPR036312">
    <property type="entry name" value="Bifun_inhib/LTP/seed_sf"/>
</dbReference>
<dbReference type="InterPro" id="IPR039265">
    <property type="entry name" value="DIR1-like"/>
</dbReference>